<keyword evidence="1 3" id="KW-0238">DNA-binding</keyword>
<evidence type="ECO:0000256" key="2">
    <source>
        <dbReference type="ARBA" id="ARBA00023172"/>
    </source>
</evidence>
<proteinExistence type="predicted"/>
<dbReference type="GO" id="GO:0015074">
    <property type="term" value="P:DNA integration"/>
    <property type="evidence" value="ECO:0007669"/>
    <property type="project" value="InterPro"/>
</dbReference>
<dbReference type="Gene3D" id="1.10.443.10">
    <property type="entry name" value="Intergrase catalytic core"/>
    <property type="match status" value="1"/>
</dbReference>
<dbReference type="Proteomes" id="UP000295633">
    <property type="component" value="Unassembled WGS sequence"/>
</dbReference>
<feature type="region of interest" description="Disordered" evidence="4">
    <location>
        <begin position="330"/>
        <end position="399"/>
    </location>
</feature>
<dbReference type="InterPro" id="IPR013762">
    <property type="entry name" value="Integrase-like_cat_sf"/>
</dbReference>
<dbReference type="GO" id="GO:0003677">
    <property type="term" value="F:DNA binding"/>
    <property type="evidence" value="ECO:0007669"/>
    <property type="project" value="UniProtKB-UniRule"/>
</dbReference>
<evidence type="ECO:0000256" key="4">
    <source>
        <dbReference type="SAM" id="MobiDB-lite"/>
    </source>
</evidence>
<reference evidence="6 7" key="1">
    <citation type="submission" date="2019-03" db="EMBL/GenBank/DDBJ databases">
        <title>Genome Sequencing and Assembly of Various Microbes Isolated from Partially Reclaimed Soil and Acid Mine Drainage (AMD) Site.</title>
        <authorList>
            <person name="Steinbock B."/>
            <person name="Bechtold R."/>
            <person name="Sevigny J.L."/>
            <person name="Thomas D."/>
            <person name="Cuthill L.R."/>
            <person name="Aveiro Johannsen E.J."/>
            <person name="Thomas K."/>
            <person name="Ghosh A."/>
        </authorList>
    </citation>
    <scope>NUCLEOTIDE SEQUENCE [LARGE SCALE GENOMIC DNA]</scope>
    <source>
        <strain evidence="6 7">F-B2</strain>
    </source>
</reference>
<evidence type="ECO:0000259" key="5">
    <source>
        <dbReference type="PROSITE" id="PS51900"/>
    </source>
</evidence>
<protein>
    <submittedName>
        <fullName evidence="6">Integrase</fullName>
    </submittedName>
</protein>
<dbReference type="SUPFAM" id="SSF56349">
    <property type="entry name" value="DNA breaking-rejoining enzymes"/>
    <property type="match status" value="1"/>
</dbReference>
<dbReference type="EMBL" id="SMZX01000002">
    <property type="protein sequence ID" value="TDL44066.1"/>
    <property type="molecule type" value="Genomic_DNA"/>
</dbReference>
<dbReference type="InterPro" id="IPR044068">
    <property type="entry name" value="CB"/>
</dbReference>
<organism evidence="6 7">
    <name type="scientific">Microbacterium oleivorans</name>
    <dbReference type="NCBI Taxonomy" id="273677"/>
    <lineage>
        <taxon>Bacteria</taxon>
        <taxon>Bacillati</taxon>
        <taxon>Actinomycetota</taxon>
        <taxon>Actinomycetes</taxon>
        <taxon>Micrococcales</taxon>
        <taxon>Microbacteriaceae</taxon>
        <taxon>Microbacterium</taxon>
    </lineage>
</organism>
<evidence type="ECO:0000256" key="1">
    <source>
        <dbReference type="ARBA" id="ARBA00023125"/>
    </source>
</evidence>
<gene>
    <name evidence="6" type="ORF">E2R54_12940</name>
</gene>
<sequence length="399" mass="43452">MSDAPANIAIASACVHLCVHREDIMPKKRNHGDGALYFLKSRKLWRGVANAGFDANGKRVQKYVHAKSQKEARAKLEMLIAEIEENGAPLDKSMTVEAWAKHWLDTIVPASNPKPNTIKAYRSIVNNWIIPVIGRKRVALLKPSDVRAVALGITDAGRSTGTASKAHNVLSGMLEAARLDGVAGRNVARDVIAPTVLANERGALTTDEALAVLRVAARRLDGTRWWYAILAGMRQGERLGATLDAIDFDRGEFTVKWSLTEIGFKHGCDGDCGKTRAGACPQRRYNVPPGLKHRALQGRLALVEPKSGKSRTFPLIAELAEPTRRYLEATADRPTPTVSSGGTTTGRRSPLSRTTTNGAHSCARPASSRRRRLCARRIAPQELPSPRHRTGLATPPRPC</sequence>
<evidence type="ECO:0000313" key="6">
    <source>
        <dbReference type="EMBL" id="TDL44066.1"/>
    </source>
</evidence>
<name>A0A4R5YGR8_9MICO</name>
<dbReference type="InterPro" id="IPR010998">
    <property type="entry name" value="Integrase_recombinase_N"/>
</dbReference>
<evidence type="ECO:0000313" key="7">
    <source>
        <dbReference type="Proteomes" id="UP000295633"/>
    </source>
</evidence>
<dbReference type="AlphaFoldDB" id="A0A4R5YGR8"/>
<accession>A0A4R5YGR8</accession>
<feature type="compositionally biased region" description="Low complexity" evidence="4">
    <location>
        <begin position="333"/>
        <end position="366"/>
    </location>
</feature>
<dbReference type="Pfam" id="PF14659">
    <property type="entry name" value="Phage_int_SAM_3"/>
    <property type="match status" value="1"/>
</dbReference>
<keyword evidence="2" id="KW-0233">DNA recombination</keyword>
<comment type="caution">
    <text evidence="6">The sequence shown here is derived from an EMBL/GenBank/DDBJ whole genome shotgun (WGS) entry which is preliminary data.</text>
</comment>
<dbReference type="PROSITE" id="PS51900">
    <property type="entry name" value="CB"/>
    <property type="match status" value="1"/>
</dbReference>
<evidence type="ECO:0000256" key="3">
    <source>
        <dbReference type="PROSITE-ProRule" id="PRU01248"/>
    </source>
</evidence>
<dbReference type="GO" id="GO:0006310">
    <property type="term" value="P:DNA recombination"/>
    <property type="evidence" value="ECO:0007669"/>
    <property type="project" value="UniProtKB-KW"/>
</dbReference>
<dbReference type="Gene3D" id="1.10.150.130">
    <property type="match status" value="1"/>
</dbReference>
<dbReference type="InterPro" id="IPR011010">
    <property type="entry name" value="DNA_brk_join_enz"/>
</dbReference>
<dbReference type="InterPro" id="IPR004107">
    <property type="entry name" value="Integrase_SAM-like_N"/>
</dbReference>
<feature type="domain" description="Core-binding (CB)" evidence="5">
    <location>
        <begin position="94"/>
        <end position="178"/>
    </location>
</feature>